<dbReference type="InterPro" id="IPR013525">
    <property type="entry name" value="ABC2_TM"/>
</dbReference>
<feature type="transmembrane region" description="Helical" evidence="5">
    <location>
        <begin position="451"/>
        <end position="468"/>
    </location>
</feature>
<accession>A0A2A4X1L7</accession>
<evidence type="ECO:0000313" key="8">
    <source>
        <dbReference type="Proteomes" id="UP000218767"/>
    </source>
</evidence>
<dbReference type="GO" id="GO:0016020">
    <property type="term" value="C:membrane"/>
    <property type="evidence" value="ECO:0007669"/>
    <property type="project" value="UniProtKB-SubCell"/>
</dbReference>
<feature type="transmembrane region" description="Helical" evidence="5">
    <location>
        <begin position="425"/>
        <end position="445"/>
    </location>
</feature>
<evidence type="ECO:0000256" key="1">
    <source>
        <dbReference type="ARBA" id="ARBA00004141"/>
    </source>
</evidence>
<dbReference type="EMBL" id="NVUL01000057">
    <property type="protein sequence ID" value="PCI76430.1"/>
    <property type="molecule type" value="Genomic_DNA"/>
</dbReference>
<evidence type="ECO:0000313" key="7">
    <source>
        <dbReference type="EMBL" id="PCI76430.1"/>
    </source>
</evidence>
<dbReference type="Pfam" id="PF12698">
    <property type="entry name" value="ABC2_membrane_3"/>
    <property type="match status" value="1"/>
</dbReference>
<dbReference type="GO" id="GO:0140359">
    <property type="term" value="F:ABC-type transporter activity"/>
    <property type="evidence" value="ECO:0007669"/>
    <property type="project" value="InterPro"/>
</dbReference>
<dbReference type="PANTHER" id="PTHR43471:SF3">
    <property type="entry name" value="ABC TRANSPORTER PERMEASE PROTEIN NATB"/>
    <property type="match status" value="1"/>
</dbReference>
<evidence type="ECO:0000256" key="2">
    <source>
        <dbReference type="ARBA" id="ARBA00022692"/>
    </source>
</evidence>
<gene>
    <name evidence="7" type="ORF">COB20_10685</name>
</gene>
<name>A0A2A4X1L7_9GAMM</name>
<comment type="caution">
    <text evidence="7">The sequence shown here is derived from an EMBL/GenBank/DDBJ whole genome shotgun (WGS) entry which is preliminary data.</text>
</comment>
<sequence length="526" mass="58726">MNMIRLIAWREYMENVKTKGFWAGIMIFPVIFTAMYFLQTTLSNSTPTRYYIFIDQSGQYGEAVETAIERDHQRRILGEFVSYLMDNRRDTNLNLSAAGGTNAAEQLIDSADADEVAALEAWLESGGLDFALTMASPALKEDRPPFEQPSRQFIAAELPAGIDSSASPEEVAQALRPYLSGERKLLVDAQPSDLFALILIPANVNADISRPGVMPQPAGRHTGIQYWAKNLTDSRLPDAIISSINSEIRNREYIGLGVDNQIVRNVQRTRMPISQLDPTAAIGEEEVSVADTFQQLAPIGFVYLMFVSLMQSVQYLLSNTIEEKSNRIIEVLLASVTAGELMMGKLLGIGLSGLTTIAVWLFSFFLFITLYQSSQTELISQILEVILSSELIPWFVFYYFAGYALYSGVFLAIGSLCNTLKEAQAMMMPMIMIQVIPLAMMVFVVRDPDNTIVRVMSWFPLFTPYLMMNRAAADPPLVDVIGTTIVLLLSIVFVLWLSGKVFRMGVLRTGQPPRLIELLRMMRHGN</sequence>
<dbReference type="AlphaFoldDB" id="A0A2A4X1L7"/>
<evidence type="ECO:0000256" key="5">
    <source>
        <dbReference type="SAM" id="Phobius"/>
    </source>
</evidence>
<evidence type="ECO:0000259" key="6">
    <source>
        <dbReference type="Pfam" id="PF12698"/>
    </source>
</evidence>
<feature type="domain" description="ABC-2 type transporter transmembrane" evidence="6">
    <location>
        <begin position="19"/>
        <end position="498"/>
    </location>
</feature>
<organism evidence="7 8">
    <name type="scientific">SAR86 cluster bacterium</name>
    <dbReference type="NCBI Taxonomy" id="2030880"/>
    <lineage>
        <taxon>Bacteria</taxon>
        <taxon>Pseudomonadati</taxon>
        <taxon>Pseudomonadota</taxon>
        <taxon>Gammaproteobacteria</taxon>
        <taxon>SAR86 cluster</taxon>
    </lineage>
</organism>
<protein>
    <recommendedName>
        <fullName evidence="6">ABC-2 type transporter transmembrane domain-containing protein</fullName>
    </recommendedName>
</protein>
<dbReference type="Proteomes" id="UP000218767">
    <property type="component" value="Unassembled WGS sequence"/>
</dbReference>
<proteinExistence type="predicted"/>
<evidence type="ECO:0000256" key="3">
    <source>
        <dbReference type="ARBA" id="ARBA00022989"/>
    </source>
</evidence>
<comment type="subcellular location">
    <subcellularLocation>
        <location evidence="1">Membrane</location>
        <topology evidence="1">Multi-pass membrane protein</topology>
    </subcellularLocation>
</comment>
<keyword evidence="2 5" id="KW-0812">Transmembrane</keyword>
<reference evidence="8" key="1">
    <citation type="submission" date="2017-08" db="EMBL/GenBank/DDBJ databases">
        <title>A dynamic microbial community with high functional redundancy inhabits the cold, oxic subseafloor aquifer.</title>
        <authorList>
            <person name="Tully B.J."/>
            <person name="Wheat C.G."/>
            <person name="Glazer B.T."/>
            <person name="Huber J.A."/>
        </authorList>
    </citation>
    <scope>NUCLEOTIDE SEQUENCE [LARGE SCALE GENOMIC DNA]</scope>
</reference>
<evidence type="ECO:0000256" key="4">
    <source>
        <dbReference type="ARBA" id="ARBA00023136"/>
    </source>
</evidence>
<feature type="transmembrane region" description="Helical" evidence="5">
    <location>
        <begin position="21"/>
        <end position="38"/>
    </location>
</feature>
<keyword evidence="4 5" id="KW-0472">Membrane</keyword>
<dbReference type="PANTHER" id="PTHR43471">
    <property type="entry name" value="ABC TRANSPORTER PERMEASE"/>
    <property type="match status" value="1"/>
</dbReference>
<feature type="transmembrane region" description="Helical" evidence="5">
    <location>
        <begin position="391"/>
        <end position="413"/>
    </location>
</feature>
<keyword evidence="3 5" id="KW-1133">Transmembrane helix</keyword>
<feature type="transmembrane region" description="Helical" evidence="5">
    <location>
        <begin position="346"/>
        <end position="371"/>
    </location>
</feature>
<feature type="transmembrane region" description="Helical" evidence="5">
    <location>
        <begin position="480"/>
        <end position="499"/>
    </location>
</feature>